<dbReference type="OrthoDB" id="2507294at2759"/>
<evidence type="ECO:0000313" key="1">
    <source>
        <dbReference type="EMBL" id="MBW0471345.1"/>
    </source>
</evidence>
<gene>
    <name evidence="1" type="ORF">O181_011060</name>
</gene>
<name>A0A9Q3BV62_9BASI</name>
<keyword evidence="2" id="KW-1185">Reference proteome</keyword>
<comment type="caution">
    <text evidence="1">The sequence shown here is derived from an EMBL/GenBank/DDBJ whole genome shotgun (WGS) entry which is preliminary data.</text>
</comment>
<dbReference type="AlphaFoldDB" id="A0A9Q3BV62"/>
<proteinExistence type="predicted"/>
<dbReference type="EMBL" id="AVOT02002729">
    <property type="protein sequence ID" value="MBW0471345.1"/>
    <property type="molecule type" value="Genomic_DNA"/>
</dbReference>
<evidence type="ECO:0000313" key="2">
    <source>
        <dbReference type="Proteomes" id="UP000765509"/>
    </source>
</evidence>
<organism evidence="1 2">
    <name type="scientific">Austropuccinia psidii MF-1</name>
    <dbReference type="NCBI Taxonomy" id="1389203"/>
    <lineage>
        <taxon>Eukaryota</taxon>
        <taxon>Fungi</taxon>
        <taxon>Dikarya</taxon>
        <taxon>Basidiomycota</taxon>
        <taxon>Pucciniomycotina</taxon>
        <taxon>Pucciniomycetes</taxon>
        <taxon>Pucciniales</taxon>
        <taxon>Sphaerophragmiaceae</taxon>
        <taxon>Austropuccinia</taxon>
    </lineage>
</organism>
<protein>
    <submittedName>
        <fullName evidence="1">Uncharacterized protein</fullName>
    </submittedName>
</protein>
<reference evidence="1" key="1">
    <citation type="submission" date="2021-03" db="EMBL/GenBank/DDBJ databases">
        <title>Draft genome sequence of rust myrtle Austropuccinia psidii MF-1, a brazilian biotype.</title>
        <authorList>
            <person name="Quecine M.C."/>
            <person name="Pachon D.M.R."/>
            <person name="Bonatelli M.L."/>
            <person name="Correr F.H."/>
            <person name="Franceschini L.M."/>
            <person name="Leite T.F."/>
            <person name="Margarido G.R.A."/>
            <person name="Almeida C.A."/>
            <person name="Ferrarezi J.A."/>
            <person name="Labate C.A."/>
        </authorList>
    </citation>
    <scope>NUCLEOTIDE SEQUENCE</scope>
    <source>
        <strain evidence="1">MF-1</strain>
    </source>
</reference>
<sequence>MSFEIYNYSVDKDPYDWCLTQSKRLKAIDPQMKIQMSNNRLLTQMPGELEHAIKFRCNQSFTLDVIANTLQDLRKRTNIEKYSPYKSNSFREKISFRLNIKDKPKERIAEFTENTEENRPEFAIGEEPLGKIRGHDIELYLDVERPYPPMLRRHPYSESLETKT</sequence>
<accession>A0A9Q3BV62</accession>
<dbReference type="Proteomes" id="UP000765509">
    <property type="component" value="Unassembled WGS sequence"/>
</dbReference>